<reference evidence="12 13" key="1">
    <citation type="submission" date="2024-09" db="EMBL/GenBank/DDBJ databases">
        <title>Chromosome-scale assembly of Riccia sorocarpa.</title>
        <authorList>
            <person name="Paukszto L."/>
        </authorList>
    </citation>
    <scope>NUCLEOTIDE SEQUENCE [LARGE SCALE GENOMIC DNA]</scope>
    <source>
        <strain evidence="12">LP-2024</strain>
        <tissue evidence="12">Aerial parts of the thallus</tissue>
    </source>
</reference>
<accession>A0ABD3HHJ8</accession>
<dbReference type="EMBL" id="JBJQOH010000003">
    <property type="protein sequence ID" value="KAL3691095.1"/>
    <property type="molecule type" value="Genomic_DNA"/>
</dbReference>
<evidence type="ECO:0000256" key="10">
    <source>
        <dbReference type="SAM" id="MobiDB-lite"/>
    </source>
</evidence>
<evidence type="ECO:0000256" key="5">
    <source>
        <dbReference type="ARBA" id="ARBA00022833"/>
    </source>
</evidence>
<evidence type="ECO:0000313" key="13">
    <source>
        <dbReference type="Proteomes" id="UP001633002"/>
    </source>
</evidence>
<evidence type="ECO:0000256" key="7">
    <source>
        <dbReference type="ARBA" id="ARBA00023125"/>
    </source>
</evidence>
<keyword evidence="13" id="KW-1185">Reference proteome</keyword>
<keyword evidence="6" id="KW-0805">Transcription regulation</keyword>
<name>A0ABD3HHJ8_9MARC</name>
<keyword evidence="7" id="KW-0238">DNA-binding</keyword>
<sequence>MSSWCQECGSQEMTTGADGSFYCQSCGAQNRNYLEEAFDVDEGHMFNTRYVRETRAAATQIESQIATAATQRSDVPAEIFAGSQALFSQPLSQDNYDLSLTPYGVESGTTPSQTGRMRGSDLTDKRQIILKEELSDDIRKSYVEGVQKILLLQCETLVKEFSVTPLICGIIGPLWLRYVASTRVFEQAWADEALEVAEVRERSRKNPRRKVFKASQRLWEIQKKSLLFPVELSLGQREGKLPFLTAHIELSKPSGNHIPNTIGGSQRFPLDAKLMFQPKNVIGARAVELLAGHIAERIGLQLPPVNYHALSCRLLHALKLPVETLSVYTRRIYEWYCPAGLWLTSKESALPTRVYIMAMIIIVLKVLYRLDGRVEGQTPESETALNGKGSLDNDETEKADKEATEDMQVDHQEPDNPDDDVTSQKHKINMDDQAPGAPDRNTEKVQQLDDLWDVRKLVMHMKKMKPFRRKRTTVSEDERKLAAYLRYCHDVIYAGVVSGQDEDMRNEFWKAYETKANEASGSKLKDVKMDDFEDDGNSGAEPQHPVDNVLTADARIDEIVRNSTRRHGSVGSVAGVQTRRHTDRRPIRDDGRARELETEINERGVFEGGKDNAVDADVKVDLKGFDVEDFDRAKEDARDAEERELQLLMKDMKKLGFSCLQPLTMNEVSDDYYVKYKYQISDRKLRPVHMEYFIVLRVCAKLIKVHPKALHWGVQKVEQGLMEMEKNTREFMLRQGGDIAKHYKDNIGVRTEYRGLRDRHDEFQRKKRKLMQARFRVDEGFATEKDYIDVILNADYL</sequence>
<dbReference type="GO" id="GO:0008270">
    <property type="term" value="F:zinc ion binding"/>
    <property type="evidence" value="ECO:0007669"/>
    <property type="project" value="UniProtKB-KW"/>
</dbReference>
<dbReference type="InterPro" id="IPR048538">
    <property type="entry name" value="Rrn7_cyclin_C"/>
</dbReference>
<dbReference type="Pfam" id="PF20645">
    <property type="entry name" value="Rrn7_cyclin_C"/>
    <property type="match status" value="1"/>
</dbReference>
<dbReference type="GO" id="GO:0005730">
    <property type="term" value="C:nucleolus"/>
    <property type="evidence" value="ECO:0007669"/>
    <property type="project" value="UniProtKB-SubCell"/>
</dbReference>
<feature type="region of interest" description="Disordered" evidence="10">
    <location>
        <begin position="566"/>
        <end position="585"/>
    </location>
</feature>
<comment type="similarity">
    <text evidence="2">Belongs to the RRN7/TAF1B family.</text>
</comment>
<dbReference type="AlphaFoldDB" id="A0ABD3HHJ8"/>
<dbReference type="InterPro" id="IPR033599">
    <property type="entry name" value="TAF1B/Rrn7"/>
</dbReference>
<feature type="compositionally biased region" description="Basic and acidic residues" evidence="10">
    <location>
        <begin position="396"/>
        <end position="414"/>
    </location>
</feature>
<evidence type="ECO:0000259" key="11">
    <source>
        <dbReference type="Pfam" id="PF20645"/>
    </source>
</evidence>
<comment type="subcellular location">
    <subcellularLocation>
        <location evidence="1">Nucleus</location>
        <location evidence="1">Nucleolus</location>
    </subcellularLocation>
</comment>
<keyword evidence="3" id="KW-0479">Metal-binding</keyword>
<dbReference type="PANTHER" id="PTHR31576">
    <property type="entry name" value="TATA BOX-BINDING PROTEIN-ASSOCIATED FACTOR RNA POLYMERASE I SUBUNIT B"/>
    <property type="match status" value="1"/>
</dbReference>
<evidence type="ECO:0000256" key="4">
    <source>
        <dbReference type="ARBA" id="ARBA00022771"/>
    </source>
</evidence>
<comment type="caution">
    <text evidence="12">The sequence shown here is derived from an EMBL/GenBank/DDBJ whole genome shotgun (WGS) entry which is preliminary data.</text>
</comment>
<keyword evidence="9" id="KW-0539">Nucleus</keyword>
<evidence type="ECO:0000313" key="12">
    <source>
        <dbReference type="EMBL" id="KAL3691095.1"/>
    </source>
</evidence>
<dbReference type="GO" id="GO:0003677">
    <property type="term" value="F:DNA binding"/>
    <property type="evidence" value="ECO:0007669"/>
    <property type="project" value="UniProtKB-KW"/>
</dbReference>
<evidence type="ECO:0000256" key="2">
    <source>
        <dbReference type="ARBA" id="ARBA00006899"/>
    </source>
</evidence>
<evidence type="ECO:0000256" key="6">
    <source>
        <dbReference type="ARBA" id="ARBA00023015"/>
    </source>
</evidence>
<gene>
    <name evidence="12" type="ORF">R1sor_004746</name>
</gene>
<evidence type="ECO:0000256" key="8">
    <source>
        <dbReference type="ARBA" id="ARBA00023163"/>
    </source>
</evidence>
<dbReference type="PANTHER" id="PTHR31576:SF2">
    <property type="entry name" value="TATA BOX-BINDING PROTEIN-ASSOCIATED FACTOR RNA POLYMERASE I SUBUNIT B"/>
    <property type="match status" value="1"/>
</dbReference>
<feature type="domain" description="Rrn7/TAF1B C-terminal cyclin" evidence="11">
    <location>
        <begin position="285"/>
        <end position="386"/>
    </location>
</feature>
<organism evidence="12 13">
    <name type="scientific">Riccia sorocarpa</name>
    <dbReference type="NCBI Taxonomy" id="122646"/>
    <lineage>
        <taxon>Eukaryota</taxon>
        <taxon>Viridiplantae</taxon>
        <taxon>Streptophyta</taxon>
        <taxon>Embryophyta</taxon>
        <taxon>Marchantiophyta</taxon>
        <taxon>Marchantiopsida</taxon>
        <taxon>Marchantiidae</taxon>
        <taxon>Marchantiales</taxon>
        <taxon>Ricciaceae</taxon>
        <taxon>Riccia</taxon>
    </lineage>
</organism>
<keyword evidence="4" id="KW-0863">Zinc-finger</keyword>
<keyword evidence="5" id="KW-0862">Zinc</keyword>
<proteinExistence type="inferred from homology"/>
<evidence type="ECO:0000256" key="1">
    <source>
        <dbReference type="ARBA" id="ARBA00004604"/>
    </source>
</evidence>
<dbReference type="Proteomes" id="UP001633002">
    <property type="component" value="Unassembled WGS sequence"/>
</dbReference>
<protein>
    <recommendedName>
        <fullName evidence="11">Rrn7/TAF1B C-terminal cyclin domain-containing protein</fullName>
    </recommendedName>
</protein>
<keyword evidence="8" id="KW-0804">Transcription</keyword>
<evidence type="ECO:0000256" key="9">
    <source>
        <dbReference type="ARBA" id="ARBA00023242"/>
    </source>
</evidence>
<feature type="region of interest" description="Disordered" evidence="10">
    <location>
        <begin position="377"/>
        <end position="444"/>
    </location>
</feature>
<evidence type="ECO:0000256" key="3">
    <source>
        <dbReference type="ARBA" id="ARBA00022723"/>
    </source>
</evidence>